<reference evidence="1" key="1">
    <citation type="submission" date="2021-02" db="EMBL/GenBank/DDBJ databases">
        <authorList>
            <consortium name="DOE Joint Genome Institute"/>
            <person name="Ahrendt S."/>
            <person name="Looney B.P."/>
            <person name="Miyauchi S."/>
            <person name="Morin E."/>
            <person name="Drula E."/>
            <person name="Courty P.E."/>
            <person name="Chicoki N."/>
            <person name="Fauchery L."/>
            <person name="Kohler A."/>
            <person name="Kuo A."/>
            <person name="Labutti K."/>
            <person name="Pangilinan J."/>
            <person name="Lipzen A."/>
            <person name="Riley R."/>
            <person name="Andreopoulos W."/>
            <person name="He G."/>
            <person name="Johnson J."/>
            <person name="Barry K.W."/>
            <person name="Grigoriev I.V."/>
            <person name="Nagy L."/>
            <person name="Hibbett D."/>
            <person name="Henrissat B."/>
            <person name="Matheny P.B."/>
            <person name="Labbe J."/>
            <person name="Martin F."/>
        </authorList>
    </citation>
    <scope>NUCLEOTIDE SEQUENCE</scope>
    <source>
        <strain evidence="1">FP105234-sp</strain>
    </source>
</reference>
<keyword evidence="2" id="KW-1185">Reference proteome</keyword>
<sequence>MPQKVKMLAGSGFWNTLSVPEAGVPPVRFSDGPNGVRGTQMFNSVPASCFPAATGLGSSFDIDLARQVGEALADECRAKSAHVLLGPTINTPRSPLGGRNFEAFSEDPHLTGTIAAAYINGLQSSGVGATIKHFVANDQEFEKFPVPGEVSERALREIYLKPFQIAIKNSDPWVVVSSYNRVNGLHVSEHPWLLDDILRKEWGFKGMVMSDWTGTYSTTESIKAGLDLEMPGPTIMRGKAVDRALISGKLLPGDIDERVRKILGLVGHAKVSGIPFDGPEVGVDTPELRALLRRAAADATVLLKNDKSLLPLDPTAIARIAVIGPNAKQSFTSGGGSARVSETYTVSPLEGIRAAVKDAAAEVAHAVGASTHKYLPLLDGYIKYGGSEGALVEFWNAPPTERWEESLTSGAPAVWSTPTRGSDCFFVDGIPADKVDPTCWVRYVTEFIPDEDGDYEFGISLAGRGRLFINGELAVDLSIPSKGESFIGLGSADLRTVVKGLEAGKPVPVEVRLNNVSLRDVPLPIPIRGGLRLGAVRVLEEGQAIADAVKVAREADVVILVVGLNYELEGESRSFDRPNLSLPGTTDKLVSAVLKANPKTVLVNQSGSPVAMPWIDDAHTLVQAFYGGNELGNGLADVLFGKVDPSGKLSLTFPKRIEDSPADEKNHGESPGKILYNEGIYVGYRGYEKKSITPLFPFGFGLSYTTFTYADLSATPIAADGTFSVCWTAAQVYIGDPSSALPRPAKELKGFVKVALKAGESKTVRVDLDREALGFFDERRKAWVAEAGTFEVLVGASSRDIRLTATTELEETFTWVGL</sequence>
<accession>A0ACB8RQ25</accession>
<evidence type="ECO:0000313" key="1">
    <source>
        <dbReference type="EMBL" id="KAI0045907.1"/>
    </source>
</evidence>
<reference evidence="1" key="2">
    <citation type="journal article" date="2022" name="New Phytol.">
        <title>Evolutionary transition to the ectomycorrhizal habit in the genomes of a hyperdiverse lineage of mushroom-forming fungi.</title>
        <authorList>
            <person name="Looney B."/>
            <person name="Miyauchi S."/>
            <person name="Morin E."/>
            <person name="Drula E."/>
            <person name="Courty P.E."/>
            <person name="Kohler A."/>
            <person name="Kuo A."/>
            <person name="LaButti K."/>
            <person name="Pangilinan J."/>
            <person name="Lipzen A."/>
            <person name="Riley R."/>
            <person name="Andreopoulos W."/>
            <person name="He G."/>
            <person name="Johnson J."/>
            <person name="Nolan M."/>
            <person name="Tritt A."/>
            <person name="Barry K.W."/>
            <person name="Grigoriev I.V."/>
            <person name="Nagy L.G."/>
            <person name="Hibbett D."/>
            <person name="Henrissat B."/>
            <person name="Matheny P.B."/>
            <person name="Labbe J."/>
            <person name="Martin F.M."/>
        </authorList>
    </citation>
    <scope>NUCLEOTIDE SEQUENCE</scope>
    <source>
        <strain evidence="1">FP105234-sp</strain>
    </source>
</reference>
<protein>
    <submittedName>
        <fullName evidence="1">Glycoside hydrolase family 3 protein</fullName>
    </submittedName>
</protein>
<gene>
    <name evidence="1" type="ORF">FA95DRAFT_1560689</name>
</gene>
<organism evidence="1 2">
    <name type="scientific">Auriscalpium vulgare</name>
    <dbReference type="NCBI Taxonomy" id="40419"/>
    <lineage>
        <taxon>Eukaryota</taxon>
        <taxon>Fungi</taxon>
        <taxon>Dikarya</taxon>
        <taxon>Basidiomycota</taxon>
        <taxon>Agaricomycotina</taxon>
        <taxon>Agaricomycetes</taxon>
        <taxon>Russulales</taxon>
        <taxon>Auriscalpiaceae</taxon>
        <taxon>Auriscalpium</taxon>
    </lineage>
</organism>
<comment type="caution">
    <text evidence="1">The sequence shown here is derived from an EMBL/GenBank/DDBJ whole genome shotgun (WGS) entry which is preliminary data.</text>
</comment>
<proteinExistence type="predicted"/>
<dbReference type="Proteomes" id="UP000814033">
    <property type="component" value="Unassembled WGS sequence"/>
</dbReference>
<keyword evidence="1" id="KW-0378">Hydrolase</keyword>
<name>A0ACB8RQ25_9AGAM</name>
<evidence type="ECO:0000313" key="2">
    <source>
        <dbReference type="Proteomes" id="UP000814033"/>
    </source>
</evidence>
<dbReference type="EMBL" id="MU275939">
    <property type="protein sequence ID" value="KAI0045907.1"/>
    <property type="molecule type" value="Genomic_DNA"/>
</dbReference>